<comment type="subcellular location">
    <subcellularLocation>
        <location evidence="3">Chromosome</location>
    </subcellularLocation>
    <subcellularLocation>
        <location evidence="2">Nucleus</location>
    </subcellularLocation>
</comment>
<dbReference type="OrthoDB" id="9426846at2759"/>
<evidence type="ECO:0000256" key="8">
    <source>
        <dbReference type="ARBA" id="ARBA00023242"/>
    </source>
</evidence>
<evidence type="ECO:0000256" key="1">
    <source>
        <dbReference type="ARBA" id="ARBA00002001"/>
    </source>
</evidence>
<dbReference type="GO" id="GO:0046982">
    <property type="term" value="F:protein heterodimerization activity"/>
    <property type="evidence" value="ECO:0007669"/>
    <property type="project" value="InterPro"/>
</dbReference>
<reference evidence="12 13" key="1">
    <citation type="submission" date="2019-04" db="EMBL/GenBank/DDBJ databases">
        <title>Draft genome of the big-headed turtle Platysternon megacephalum.</title>
        <authorList>
            <person name="Gong S."/>
        </authorList>
    </citation>
    <scope>NUCLEOTIDE SEQUENCE [LARGE SCALE GENOMIC DNA]</scope>
    <source>
        <strain evidence="12">DO16091913</strain>
        <tissue evidence="12">Muscle</tissue>
    </source>
</reference>
<feature type="compositionally biased region" description="Polar residues" evidence="10">
    <location>
        <begin position="1"/>
        <end position="10"/>
    </location>
</feature>
<protein>
    <submittedName>
        <fullName evidence="12">Glycolipid transfer protein</fullName>
    </submittedName>
</protein>
<dbReference type="STRING" id="55544.A0A4D9EUN6"/>
<evidence type="ECO:0000313" key="12">
    <source>
        <dbReference type="EMBL" id="TFK14206.1"/>
    </source>
</evidence>
<evidence type="ECO:0000256" key="9">
    <source>
        <dbReference type="ARBA" id="ARBA00023269"/>
    </source>
</evidence>
<dbReference type="EMBL" id="QXTE01000012">
    <property type="protein sequence ID" value="TFK14206.1"/>
    <property type="molecule type" value="Genomic_DNA"/>
</dbReference>
<evidence type="ECO:0000256" key="7">
    <source>
        <dbReference type="ARBA" id="ARBA00023125"/>
    </source>
</evidence>
<dbReference type="GO" id="GO:0003677">
    <property type="term" value="F:DNA binding"/>
    <property type="evidence" value="ECO:0007669"/>
    <property type="project" value="UniProtKB-KW"/>
</dbReference>
<dbReference type="Proteomes" id="UP000297703">
    <property type="component" value="Unassembled WGS sequence"/>
</dbReference>
<evidence type="ECO:0000256" key="5">
    <source>
        <dbReference type="ARBA" id="ARBA00011538"/>
    </source>
</evidence>
<keyword evidence="8" id="KW-0539">Nucleus</keyword>
<name>A0A4D9EUN6_9SAUR</name>
<dbReference type="CDD" id="cd22910">
    <property type="entry name" value="HFD_H2B"/>
    <property type="match status" value="1"/>
</dbReference>
<dbReference type="InterPro" id="IPR009072">
    <property type="entry name" value="Histone-fold"/>
</dbReference>
<feature type="domain" description="Core Histone H2A/H2B/H3" evidence="11">
    <location>
        <begin position="9"/>
        <end position="88"/>
    </location>
</feature>
<keyword evidence="7" id="KW-0238">DNA-binding</keyword>
<evidence type="ECO:0000256" key="2">
    <source>
        <dbReference type="ARBA" id="ARBA00004123"/>
    </source>
</evidence>
<organism evidence="12 13">
    <name type="scientific">Platysternon megacephalum</name>
    <name type="common">big-headed turtle</name>
    <dbReference type="NCBI Taxonomy" id="55544"/>
    <lineage>
        <taxon>Eukaryota</taxon>
        <taxon>Metazoa</taxon>
        <taxon>Chordata</taxon>
        <taxon>Craniata</taxon>
        <taxon>Vertebrata</taxon>
        <taxon>Euteleostomi</taxon>
        <taxon>Archelosauria</taxon>
        <taxon>Testudinata</taxon>
        <taxon>Testudines</taxon>
        <taxon>Cryptodira</taxon>
        <taxon>Durocryptodira</taxon>
        <taxon>Testudinoidea</taxon>
        <taxon>Platysternidae</taxon>
        <taxon>Platysternon</taxon>
    </lineage>
</organism>
<reference evidence="12 13" key="2">
    <citation type="submission" date="2019-04" db="EMBL/GenBank/DDBJ databases">
        <title>The genome sequence of big-headed turtle.</title>
        <authorList>
            <person name="Gong S."/>
        </authorList>
    </citation>
    <scope>NUCLEOTIDE SEQUENCE [LARGE SCALE GENOMIC DNA]</scope>
    <source>
        <strain evidence="12">DO16091913</strain>
        <tissue evidence="12">Muscle</tissue>
    </source>
</reference>
<feature type="region of interest" description="Disordered" evidence="10">
    <location>
        <begin position="1"/>
        <end position="21"/>
    </location>
</feature>
<dbReference type="GO" id="GO:0030527">
    <property type="term" value="F:structural constituent of chromatin"/>
    <property type="evidence" value="ECO:0007669"/>
    <property type="project" value="InterPro"/>
</dbReference>
<sequence length="113" mass="12629">MAHSAPGQTQKKGDKKCKKTRKESYSIYIYNVLKQVHPDAGISSKVLGIMNSFVNYIFKRMAGEASHLAHYNKRSAITFWAIQTTVRLLQPGELTKHAVSKCTKAVTKNTSSK</sequence>
<evidence type="ECO:0000256" key="4">
    <source>
        <dbReference type="ARBA" id="ARBA00006846"/>
    </source>
</evidence>
<keyword evidence="6" id="KW-0158">Chromosome</keyword>
<dbReference type="FunFam" id="1.10.20.10:FF:000016">
    <property type="entry name" value="Histone H2B"/>
    <property type="match status" value="1"/>
</dbReference>
<dbReference type="SMART" id="SM00427">
    <property type="entry name" value="H2B"/>
    <property type="match status" value="1"/>
</dbReference>
<dbReference type="Gene3D" id="1.10.20.10">
    <property type="entry name" value="Histone, subunit A"/>
    <property type="match status" value="1"/>
</dbReference>
<keyword evidence="9" id="KW-0544">Nucleosome core</keyword>
<gene>
    <name evidence="12" type="ORF">DR999_PMT02246</name>
</gene>
<keyword evidence="13" id="KW-1185">Reference proteome</keyword>
<dbReference type="SUPFAM" id="SSF47113">
    <property type="entry name" value="Histone-fold"/>
    <property type="match status" value="1"/>
</dbReference>
<dbReference type="InterPro" id="IPR007125">
    <property type="entry name" value="H2A/H2B/H3"/>
</dbReference>
<evidence type="ECO:0000256" key="3">
    <source>
        <dbReference type="ARBA" id="ARBA00004286"/>
    </source>
</evidence>
<dbReference type="GO" id="GO:0005634">
    <property type="term" value="C:nucleus"/>
    <property type="evidence" value="ECO:0007669"/>
    <property type="project" value="UniProtKB-SubCell"/>
</dbReference>
<comment type="similarity">
    <text evidence="4">Belongs to the histone H2B family.</text>
</comment>
<evidence type="ECO:0000256" key="10">
    <source>
        <dbReference type="SAM" id="MobiDB-lite"/>
    </source>
</evidence>
<evidence type="ECO:0000259" key="11">
    <source>
        <dbReference type="Pfam" id="PF00125"/>
    </source>
</evidence>
<evidence type="ECO:0000313" key="13">
    <source>
        <dbReference type="Proteomes" id="UP000297703"/>
    </source>
</evidence>
<dbReference type="InterPro" id="IPR000558">
    <property type="entry name" value="Histone_H2B"/>
</dbReference>
<dbReference type="Pfam" id="PF00125">
    <property type="entry name" value="Histone"/>
    <property type="match status" value="1"/>
</dbReference>
<dbReference type="PANTHER" id="PTHR23428">
    <property type="entry name" value="HISTONE H2B"/>
    <property type="match status" value="1"/>
</dbReference>
<dbReference type="PRINTS" id="PR00621">
    <property type="entry name" value="HISTONEH2B"/>
</dbReference>
<comment type="function">
    <text evidence="1">Core component of nucleosome. Nucleosomes wrap and compact DNA into chromatin, limiting DNA accessibility to the cellular machineries which require DNA as a template. Histones thereby play a central role in transcription regulation, DNA repair, DNA replication and chromosomal stability. DNA accessibility is regulated via a complex set of post-translational modifications of histones, also called histone code, and nucleosome remodeling.</text>
</comment>
<evidence type="ECO:0000256" key="6">
    <source>
        <dbReference type="ARBA" id="ARBA00022454"/>
    </source>
</evidence>
<dbReference type="AlphaFoldDB" id="A0A4D9EUN6"/>
<accession>A0A4D9EUN6</accession>
<comment type="caution">
    <text evidence="12">The sequence shown here is derived from an EMBL/GenBank/DDBJ whole genome shotgun (WGS) entry which is preliminary data.</text>
</comment>
<proteinExistence type="inferred from homology"/>
<dbReference type="GO" id="GO:0000786">
    <property type="term" value="C:nucleosome"/>
    <property type="evidence" value="ECO:0007669"/>
    <property type="project" value="UniProtKB-KW"/>
</dbReference>
<comment type="subunit">
    <text evidence="5">The nucleosome is a histone octamer containing two molecules each of H2A, H2B, H3 and H4 assembled in one H3-H4 heterotetramer and two H2A-H2B heterodimers. The octamer wraps approximately 147 bp of DNA.</text>
</comment>